<dbReference type="CDD" id="cd00063">
    <property type="entry name" value="FN3"/>
    <property type="match status" value="2"/>
</dbReference>
<dbReference type="AlphaFoldDB" id="A0A8T0AT38"/>
<dbReference type="InterPro" id="IPR013783">
    <property type="entry name" value="Ig-like_fold"/>
</dbReference>
<keyword evidence="2" id="KW-1133">Transmembrane helix</keyword>
<dbReference type="EMBL" id="JABFDY010000017">
    <property type="protein sequence ID" value="KAF7695250.1"/>
    <property type="molecule type" value="Genomic_DNA"/>
</dbReference>
<evidence type="ECO:0000313" key="5">
    <source>
        <dbReference type="Proteomes" id="UP000606274"/>
    </source>
</evidence>
<organism evidence="4 5">
    <name type="scientific">Silurus meridionalis</name>
    <name type="common">Southern catfish</name>
    <name type="synonym">Silurus soldatovi meridionalis</name>
    <dbReference type="NCBI Taxonomy" id="175797"/>
    <lineage>
        <taxon>Eukaryota</taxon>
        <taxon>Metazoa</taxon>
        <taxon>Chordata</taxon>
        <taxon>Craniata</taxon>
        <taxon>Vertebrata</taxon>
        <taxon>Euteleostomi</taxon>
        <taxon>Actinopterygii</taxon>
        <taxon>Neopterygii</taxon>
        <taxon>Teleostei</taxon>
        <taxon>Ostariophysi</taxon>
        <taxon>Siluriformes</taxon>
        <taxon>Siluridae</taxon>
        <taxon>Silurus</taxon>
    </lineage>
</organism>
<keyword evidence="2" id="KW-0472">Membrane</keyword>
<accession>A0A8T0AT38</accession>
<comment type="caution">
    <text evidence="4">The sequence shown here is derived from an EMBL/GenBank/DDBJ whole genome shotgun (WGS) entry which is preliminary data.</text>
</comment>
<keyword evidence="1" id="KW-0677">Repeat</keyword>
<dbReference type="GO" id="GO:0003993">
    <property type="term" value="F:acid phosphatase activity"/>
    <property type="evidence" value="ECO:0007669"/>
    <property type="project" value="InterPro"/>
</dbReference>
<dbReference type="PANTHER" id="PTHR46708:SF11">
    <property type="entry name" value="RECEPTOR-TYPE TYROSINE-PROTEIN PHOSPHATASE ETA-LIKE"/>
    <property type="match status" value="1"/>
</dbReference>
<dbReference type="Proteomes" id="UP000606274">
    <property type="component" value="Unassembled WGS sequence"/>
</dbReference>
<dbReference type="GO" id="GO:0046872">
    <property type="term" value="F:metal ion binding"/>
    <property type="evidence" value="ECO:0007669"/>
    <property type="project" value="InterPro"/>
</dbReference>
<evidence type="ECO:0000256" key="1">
    <source>
        <dbReference type="ARBA" id="ARBA00022737"/>
    </source>
</evidence>
<dbReference type="Pfam" id="PF16656">
    <property type="entry name" value="Pur_ac_phosph_N"/>
    <property type="match status" value="1"/>
</dbReference>
<evidence type="ECO:0000313" key="4">
    <source>
        <dbReference type="EMBL" id="KAF7695250.1"/>
    </source>
</evidence>
<proteinExistence type="predicted"/>
<protein>
    <recommendedName>
        <fullName evidence="3">Fibronectin type-III domain-containing protein</fullName>
    </recommendedName>
</protein>
<reference evidence="4" key="1">
    <citation type="submission" date="2020-08" db="EMBL/GenBank/DDBJ databases">
        <title>Chromosome-level assembly of Southern catfish (Silurus meridionalis) provides insights into visual adaptation to the nocturnal and benthic lifestyles.</title>
        <authorList>
            <person name="Zhang Y."/>
            <person name="Wang D."/>
            <person name="Peng Z."/>
        </authorList>
    </citation>
    <scope>NUCLEOTIDE SEQUENCE</scope>
    <source>
        <strain evidence="4">SWU-2019-XX</strain>
        <tissue evidence="4">Muscle</tissue>
    </source>
</reference>
<dbReference type="InterPro" id="IPR050991">
    <property type="entry name" value="ECM_Regulatory_Proteins"/>
</dbReference>
<dbReference type="PROSITE" id="PS50853">
    <property type="entry name" value="FN3"/>
    <property type="match status" value="1"/>
</dbReference>
<feature type="domain" description="Fibronectin type-III" evidence="3">
    <location>
        <begin position="167"/>
        <end position="270"/>
    </location>
</feature>
<keyword evidence="5" id="KW-1185">Reference proteome</keyword>
<feature type="transmembrane region" description="Helical" evidence="2">
    <location>
        <begin position="563"/>
        <end position="583"/>
    </location>
</feature>
<dbReference type="PANTHER" id="PTHR46708">
    <property type="entry name" value="TENASCIN"/>
    <property type="match status" value="1"/>
</dbReference>
<evidence type="ECO:0000256" key="2">
    <source>
        <dbReference type="SAM" id="Phobius"/>
    </source>
</evidence>
<dbReference type="InterPro" id="IPR015914">
    <property type="entry name" value="PAPs_N"/>
</dbReference>
<dbReference type="InterPro" id="IPR036116">
    <property type="entry name" value="FN3_sf"/>
</dbReference>
<evidence type="ECO:0000259" key="3">
    <source>
        <dbReference type="PROSITE" id="PS50853"/>
    </source>
</evidence>
<dbReference type="SUPFAM" id="SSF49265">
    <property type="entry name" value="Fibronectin type III"/>
    <property type="match status" value="2"/>
</dbReference>
<name>A0A8T0AT38_SILME</name>
<sequence>MSDHNKLLSVHRKMCRCTFGLLFCIFSLYQYGVPLKWHGKELTQNYAELTVSGKHLKKCENHRNVCVMDTKDCASITPHGQDRFLNTSCRYHVLQRSFGCKWIYLNKRKAKTINSLIFSQRKNFIHCPNIFNPVAAFNMNIISKDIINQIQFISEAYAVSLKAITQAPCPVITSVNPAVTSLNVTWNTGHWHSTKCQIHYKSSTTEEWTVVLLVLKDLHSINDEEEEYNFSYVIDGLQPFSQYSLAVSCSGGYGLWSDWSEEFQSKTLEAFPTAAPSVSFYVEPTGNRFRRQKLTLIWKALEIKEARGVILEYVVTYTPTKQPGMKRTIRTTDQKATLEMTAGDYNLTVVACNKAGQSPSANLQVSAGVFQSLPKVKGLWASGETFSLKIRWETTAVNVSEFAIEWFSFSDVASKQWKRLNGSTFSTVLTGNIKPQNTYSISVYSLFGTLCAPPETIHASVENGTLLDIGHLQPVKVTKTSVTVKWVWQQQSLTTNVLHYRLVLSGADGTSSITVFPHQWQHSFQNLQTNAKYMVSIYGKTTFGTFLKANAEFTTPLLETDEIIKATLPIVVLIIAFGIFSVLSRSVYKDYFFPKIANPGHSLIGHWLLNSPQKLEAVENVLKLEDFSLNSHLIEKSHIQIEPKMSLDREEFDEDMTISKISLSDKNPIENEDSLENSMPGFTEYVDMPMLHAKFGYVKTCEIPRENK</sequence>
<gene>
    <name evidence="4" type="ORF">HF521_006973</name>
</gene>
<dbReference type="SMART" id="SM00060">
    <property type="entry name" value="FN3"/>
    <property type="match status" value="4"/>
</dbReference>
<dbReference type="InterPro" id="IPR003961">
    <property type="entry name" value="FN3_dom"/>
</dbReference>
<keyword evidence="2" id="KW-0812">Transmembrane</keyword>
<dbReference type="Gene3D" id="2.60.40.10">
    <property type="entry name" value="Immunoglobulins"/>
    <property type="match status" value="4"/>
</dbReference>